<dbReference type="PATRIC" id="fig|547043.19.peg.1207"/>
<organism evidence="2 3">
    <name type="scientific">Bifidobacterium pseudocatenulatum DSM 20438 = JCM 1200 = LMG 10505</name>
    <dbReference type="NCBI Taxonomy" id="547043"/>
    <lineage>
        <taxon>Bacteria</taxon>
        <taxon>Bacillati</taxon>
        <taxon>Actinomycetota</taxon>
        <taxon>Actinomycetes</taxon>
        <taxon>Bifidobacteriales</taxon>
        <taxon>Bifidobacteriaceae</taxon>
        <taxon>Bifidobacterium</taxon>
    </lineage>
</organism>
<dbReference type="EMBL" id="ABXX02000003">
    <property type="protein sequence ID" value="EEG70925.1"/>
    <property type="molecule type" value="Genomic_DNA"/>
</dbReference>
<evidence type="ECO:0000313" key="2">
    <source>
        <dbReference type="EMBL" id="EEG70925.1"/>
    </source>
</evidence>
<gene>
    <name evidence="2" type="ORF">BIFPSEUDO_03955</name>
</gene>
<dbReference type="AlphaFoldDB" id="C0BU74"/>
<comment type="caution">
    <text evidence="2">The sequence shown here is derived from an EMBL/GenBank/DDBJ whole genome shotgun (WGS) entry which is preliminary data.</text>
</comment>
<evidence type="ECO:0000256" key="1">
    <source>
        <dbReference type="SAM" id="MobiDB-lite"/>
    </source>
</evidence>
<evidence type="ECO:0000313" key="3">
    <source>
        <dbReference type="Proteomes" id="UP000003875"/>
    </source>
</evidence>
<dbReference type="Proteomes" id="UP000003875">
    <property type="component" value="Unassembled WGS sequence"/>
</dbReference>
<protein>
    <submittedName>
        <fullName evidence="2">Uncharacterized protein</fullName>
    </submittedName>
</protein>
<name>C0BU74_BIFPS</name>
<dbReference type="KEGG" id="bpsc:BBPC_1155"/>
<feature type="compositionally biased region" description="Low complexity" evidence="1">
    <location>
        <begin position="8"/>
        <end position="17"/>
    </location>
</feature>
<dbReference type="eggNOG" id="COG3451">
    <property type="taxonomic scope" value="Bacteria"/>
</dbReference>
<sequence>MFGKKKPQAAPAEGGAEARAKARRKKATRLPKGVKQLIGYDAMLRNGIASLGDGRWSATILFQDINYQLSPESHQMEIIDRWAKLINSFEAGQSVQIASYTRSRGVREILADVMMDETGDSLDHYRLDYNRLAQGKLESVSRNTSTVKTLTVTVRESDEQAAVATLNALCNNLVSQMRSIDACKATRLDREHRLRLMAEVLRPGEEFRFDERRFEHQPGKPDTKDLVCPWSIDARNPIQLDIESLDSKYLHRTMWVSSLPPELSDQLVNDLTGLRARVDVSIHLAPWTAAKA</sequence>
<feature type="region of interest" description="Disordered" evidence="1">
    <location>
        <begin position="1"/>
        <end position="28"/>
    </location>
</feature>
<reference evidence="2 3" key="1">
    <citation type="submission" date="2009-02" db="EMBL/GenBank/DDBJ databases">
        <title>Draft genome sequence of Bifidobacterium pseudocatenulatum (DSM 20438).</title>
        <authorList>
            <person name="Sudarsanam P."/>
            <person name="Ley R."/>
            <person name="Guruge J."/>
            <person name="Turnbaugh P.J."/>
            <person name="Mahowald M."/>
            <person name="Liep D."/>
            <person name="Gordon J."/>
        </authorList>
    </citation>
    <scope>NUCLEOTIDE SEQUENCE [LARGE SCALE GENOMIC DNA]</scope>
    <source>
        <strain evidence="2 3">DSM 20438</strain>
    </source>
</reference>
<accession>C0BU74</accession>
<reference evidence="2 3" key="2">
    <citation type="submission" date="2009-02" db="EMBL/GenBank/DDBJ databases">
        <authorList>
            <person name="Fulton L."/>
            <person name="Clifton S."/>
            <person name="Fulton B."/>
            <person name="Xu J."/>
            <person name="Minx P."/>
            <person name="Pepin K.H."/>
            <person name="Johnson M."/>
            <person name="Bhonagiri V."/>
            <person name="Nash W.E."/>
            <person name="Mardis E.R."/>
            <person name="Wilson R.K."/>
        </authorList>
    </citation>
    <scope>NUCLEOTIDE SEQUENCE [LARGE SCALE GENOMIC DNA]</scope>
    <source>
        <strain evidence="2 3">DSM 20438</strain>
    </source>
</reference>
<proteinExistence type="predicted"/>